<dbReference type="GO" id="GO:0016740">
    <property type="term" value="F:transferase activity"/>
    <property type="evidence" value="ECO:0007669"/>
    <property type="project" value="UniProtKB-KW"/>
</dbReference>
<dbReference type="CDD" id="cd03349">
    <property type="entry name" value="LbH_XAT"/>
    <property type="match status" value="1"/>
</dbReference>
<keyword evidence="1" id="KW-0808">Transferase</keyword>
<dbReference type="AlphaFoldDB" id="A0A6C0IE15"/>
<evidence type="ECO:0000256" key="1">
    <source>
        <dbReference type="ARBA" id="ARBA00022679"/>
    </source>
</evidence>
<proteinExistence type="predicted"/>
<name>A0A6C0IE15_9ZZZZ</name>
<organism evidence="2">
    <name type="scientific">viral metagenome</name>
    <dbReference type="NCBI Taxonomy" id="1070528"/>
    <lineage>
        <taxon>unclassified sequences</taxon>
        <taxon>metagenomes</taxon>
        <taxon>organismal metagenomes</taxon>
    </lineage>
</organism>
<sequence>MTTTYGKYTYGTIQTLSWGADAKLVVGNFCSIGEPCKVFLGGNHRTDWATTFPFGTLYTHIFDQFDGKGHPSTKGDVVIGNDVWLGVNTTIMSGITIGDGAVIAANSHVVKNVEPYSIVGGNPAKFIKYRFSSEQIEKLLEIKWWDWEDEKINKYTPLLCNTDIDEFIQCALQQ</sequence>
<evidence type="ECO:0008006" key="3">
    <source>
        <dbReference type="Google" id="ProtNLM"/>
    </source>
</evidence>
<dbReference type="InterPro" id="IPR050179">
    <property type="entry name" value="Trans_hexapeptide_repeat"/>
</dbReference>
<dbReference type="InterPro" id="IPR011004">
    <property type="entry name" value="Trimer_LpxA-like_sf"/>
</dbReference>
<dbReference type="InterPro" id="IPR018357">
    <property type="entry name" value="Hexapep_transf_CS"/>
</dbReference>
<dbReference type="SUPFAM" id="SSF51161">
    <property type="entry name" value="Trimeric LpxA-like enzymes"/>
    <property type="match status" value="1"/>
</dbReference>
<dbReference type="PANTHER" id="PTHR43300">
    <property type="entry name" value="ACETYLTRANSFERASE"/>
    <property type="match status" value="1"/>
</dbReference>
<dbReference type="PANTHER" id="PTHR43300:SF11">
    <property type="entry name" value="ACETYLTRANSFERASE RV3034C-RELATED"/>
    <property type="match status" value="1"/>
</dbReference>
<reference evidence="2" key="1">
    <citation type="journal article" date="2020" name="Nature">
        <title>Giant virus diversity and host interactions through global metagenomics.</title>
        <authorList>
            <person name="Schulz F."/>
            <person name="Roux S."/>
            <person name="Paez-Espino D."/>
            <person name="Jungbluth S."/>
            <person name="Walsh D.A."/>
            <person name="Denef V.J."/>
            <person name="McMahon K.D."/>
            <person name="Konstantinidis K.T."/>
            <person name="Eloe-Fadrosh E.A."/>
            <person name="Kyrpides N.C."/>
            <person name="Woyke T."/>
        </authorList>
    </citation>
    <scope>NUCLEOTIDE SEQUENCE</scope>
    <source>
        <strain evidence="2">GVMAG-M-3300023184-71</strain>
    </source>
</reference>
<dbReference type="PROSITE" id="PS00101">
    <property type="entry name" value="HEXAPEP_TRANSFERASES"/>
    <property type="match status" value="1"/>
</dbReference>
<dbReference type="Gene3D" id="2.160.10.10">
    <property type="entry name" value="Hexapeptide repeat proteins"/>
    <property type="match status" value="1"/>
</dbReference>
<protein>
    <recommendedName>
        <fullName evidence="3">Acetyltransferase</fullName>
    </recommendedName>
</protein>
<accession>A0A6C0IE15</accession>
<evidence type="ECO:0000313" key="2">
    <source>
        <dbReference type="EMBL" id="QHT90666.1"/>
    </source>
</evidence>
<dbReference type="EMBL" id="MN740156">
    <property type="protein sequence ID" value="QHT90666.1"/>
    <property type="molecule type" value="Genomic_DNA"/>
</dbReference>
<dbReference type="Pfam" id="PF00132">
    <property type="entry name" value="Hexapep"/>
    <property type="match status" value="1"/>
</dbReference>
<dbReference type="InterPro" id="IPR001451">
    <property type="entry name" value="Hexapep"/>
</dbReference>